<protein>
    <submittedName>
        <fullName evidence="1">Uncharacterized protein</fullName>
    </submittedName>
</protein>
<organism evidence="1">
    <name type="scientific">marine sediment metagenome</name>
    <dbReference type="NCBI Taxonomy" id="412755"/>
    <lineage>
        <taxon>unclassified sequences</taxon>
        <taxon>metagenomes</taxon>
        <taxon>ecological metagenomes</taxon>
    </lineage>
</organism>
<gene>
    <name evidence="1" type="ORF">S01H4_64472</name>
</gene>
<sequence length="123" mass="13206">DPEADKYLAWKADLSGLKNLAIQSEGNLGVSPFIEELLDDDDAGAVFDTLGIPAFIKTLLDDETAGEALLTLCGLTTKGDLAVRGTTNPESLAVDQLAAQPTQKAFVHRFRHLMSAFARGLFE</sequence>
<accession>X1EPZ7</accession>
<evidence type="ECO:0000313" key="1">
    <source>
        <dbReference type="EMBL" id="GAH10723.1"/>
    </source>
</evidence>
<dbReference type="EMBL" id="BART01039105">
    <property type="protein sequence ID" value="GAH10723.1"/>
    <property type="molecule type" value="Genomic_DNA"/>
</dbReference>
<comment type="caution">
    <text evidence="1">The sequence shown here is derived from an EMBL/GenBank/DDBJ whole genome shotgun (WGS) entry which is preliminary data.</text>
</comment>
<proteinExistence type="predicted"/>
<reference evidence="1" key="1">
    <citation type="journal article" date="2014" name="Front. Microbiol.">
        <title>High frequency of phylogenetically diverse reductive dehalogenase-homologous genes in deep subseafloor sedimentary metagenomes.</title>
        <authorList>
            <person name="Kawai M."/>
            <person name="Futagami T."/>
            <person name="Toyoda A."/>
            <person name="Takaki Y."/>
            <person name="Nishi S."/>
            <person name="Hori S."/>
            <person name="Arai W."/>
            <person name="Tsubouchi T."/>
            <person name="Morono Y."/>
            <person name="Uchiyama I."/>
            <person name="Ito T."/>
            <person name="Fujiyama A."/>
            <person name="Inagaki F."/>
            <person name="Takami H."/>
        </authorList>
    </citation>
    <scope>NUCLEOTIDE SEQUENCE</scope>
    <source>
        <strain evidence="1">Expedition CK06-06</strain>
    </source>
</reference>
<dbReference type="AlphaFoldDB" id="X1EPZ7"/>
<name>X1EPZ7_9ZZZZ</name>
<feature type="non-terminal residue" evidence="1">
    <location>
        <position position="1"/>
    </location>
</feature>